<sequence length="213" mass="24242">MQPPISPTLRAWYRWKSLRLPWRRKFLVGLDLQGNTYWEFRIAGDRSAEGRWRRIVQYPRKTHYGDVKVPPAWHQWLRNTRADPPSIEEQAADVARQERMKVLAAQADARWAAKASLTEPAPQAPGQTLGQPLPALGRDMADGTGSEKLSGRVPKENTGQTAEEPNNGGREDTWRKMQREATQVKGPDPWKKGAPTAHGETWQPKAWQPTPKR</sequence>
<dbReference type="PANTHER" id="PTHR32470">
    <property type="entry name" value="ADH DEHYDROGENASE [UBIQUINONE] 1 ALPHA SUBCOMPLEX ASSEMBLY FACTOR 2"/>
    <property type="match status" value="1"/>
</dbReference>
<evidence type="ECO:0000313" key="3">
    <source>
        <dbReference type="EMBL" id="KAK1756157.1"/>
    </source>
</evidence>
<dbReference type="GO" id="GO:0045271">
    <property type="term" value="C:respiratory chain complex I"/>
    <property type="evidence" value="ECO:0007669"/>
    <property type="project" value="InterPro"/>
</dbReference>
<dbReference type="Pfam" id="PF05071">
    <property type="entry name" value="NDUFA12"/>
    <property type="match status" value="1"/>
</dbReference>
<feature type="region of interest" description="Disordered" evidence="2">
    <location>
        <begin position="113"/>
        <end position="213"/>
    </location>
</feature>
<comment type="similarity">
    <text evidence="1">Belongs to the complex I NDUFA12 subunit family.</text>
</comment>
<evidence type="ECO:0000313" key="4">
    <source>
        <dbReference type="Proteomes" id="UP001239445"/>
    </source>
</evidence>
<dbReference type="GO" id="GO:0032981">
    <property type="term" value="P:mitochondrial respiratory chain complex I assembly"/>
    <property type="evidence" value="ECO:0007669"/>
    <property type="project" value="TreeGrafter"/>
</dbReference>
<comment type="caution">
    <text evidence="3">The sequence shown here is derived from an EMBL/GenBank/DDBJ whole genome shotgun (WGS) entry which is preliminary data.</text>
</comment>
<dbReference type="GO" id="GO:0005739">
    <property type="term" value="C:mitochondrion"/>
    <property type="evidence" value="ECO:0007669"/>
    <property type="project" value="TreeGrafter"/>
</dbReference>
<name>A0AAJ0BG19_9PEZI</name>
<protein>
    <recommendedName>
        <fullName evidence="5">NADH dehydrogenase [ubiquinone] 1 alpha subcomplex subunit</fullName>
    </recommendedName>
</protein>
<dbReference type="InterPro" id="IPR007763">
    <property type="entry name" value="NDUFA12"/>
</dbReference>
<evidence type="ECO:0000256" key="2">
    <source>
        <dbReference type="SAM" id="MobiDB-lite"/>
    </source>
</evidence>
<keyword evidence="4" id="KW-1185">Reference proteome</keyword>
<evidence type="ECO:0008006" key="5">
    <source>
        <dbReference type="Google" id="ProtNLM"/>
    </source>
</evidence>
<organism evidence="3 4">
    <name type="scientific">Echria macrotheca</name>
    <dbReference type="NCBI Taxonomy" id="438768"/>
    <lineage>
        <taxon>Eukaryota</taxon>
        <taxon>Fungi</taxon>
        <taxon>Dikarya</taxon>
        <taxon>Ascomycota</taxon>
        <taxon>Pezizomycotina</taxon>
        <taxon>Sordariomycetes</taxon>
        <taxon>Sordariomycetidae</taxon>
        <taxon>Sordariales</taxon>
        <taxon>Schizotheciaceae</taxon>
        <taxon>Echria</taxon>
    </lineage>
</organism>
<feature type="compositionally biased region" description="Basic and acidic residues" evidence="2">
    <location>
        <begin position="169"/>
        <end position="179"/>
    </location>
</feature>
<reference evidence="3" key="1">
    <citation type="submission" date="2023-06" db="EMBL/GenBank/DDBJ databases">
        <title>Genome-scale phylogeny and comparative genomics of the fungal order Sordariales.</title>
        <authorList>
            <consortium name="Lawrence Berkeley National Laboratory"/>
            <person name="Hensen N."/>
            <person name="Bonometti L."/>
            <person name="Westerberg I."/>
            <person name="Brannstrom I.O."/>
            <person name="Guillou S."/>
            <person name="Cros-Aarteil S."/>
            <person name="Calhoun S."/>
            <person name="Haridas S."/>
            <person name="Kuo A."/>
            <person name="Mondo S."/>
            <person name="Pangilinan J."/>
            <person name="Riley R."/>
            <person name="Labutti K."/>
            <person name="Andreopoulos B."/>
            <person name="Lipzen A."/>
            <person name="Chen C."/>
            <person name="Yanf M."/>
            <person name="Daum C."/>
            <person name="Ng V."/>
            <person name="Clum A."/>
            <person name="Steindorff A."/>
            <person name="Ohm R."/>
            <person name="Martin F."/>
            <person name="Silar P."/>
            <person name="Natvig D."/>
            <person name="Lalanne C."/>
            <person name="Gautier V."/>
            <person name="Ament-Velasquez S.L."/>
            <person name="Kruys A."/>
            <person name="Hutchinson M.I."/>
            <person name="Powell A.J."/>
            <person name="Barry K."/>
            <person name="Miller A.N."/>
            <person name="Grigoriev I.V."/>
            <person name="Debuchy R."/>
            <person name="Gladieux P."/>
            <person name="Thoren M.H."/>
            <person name="Johannesson H."/>
        </authorList>
    </citation>
    <scope>NUCLEOTIDE SEQUENCE</scope>
    <source>
        <strain evidence="3">PSN4</strain>
    </source>
</reference>
<dbReference type="InterPro" id="IPR052618">
    <property type="entry name" value="ComplexI_NDUFA12"/>
</dbReference>
<dbReference type="Proteomes" id="UP001239445">
    <property type="component" value="Unassembled WGS sequence"/>
</dbReference>
<accession>A0AAJ0BG19</accession>
<proteinExistence type="inferred from homology"/>
<evidence type="ECO:0000256" key="1">
    <source>
        <dbReference type="ARBA" id="ARBA00007355"/>
    </source>
</evidence>
<dbReference type="EMBL" id="MU839832">
    <property type="protein sequence ID" value="KAK1756157.1"/>
    <property type="molecule type" value="Genomic_DNA"/>
</dbReference>
<dbReference type="AlphaFoldDB" id="A0AAJ0BG19"/>
<dbReference type="PANTHER" id="PTHR32470:SF2">
    <property type="entry name" value="NADH DEHYDROGENASE [UBIQUINONE] 1 ALPHA SUBCOMPLEX ASSEMBLY FACTOR 2"/>
    <property type="match status" value="1"/>
</dbReference>
<gene>
    <name evidence="3" type="ORF">QBC47DRAFT_379266</name>
</gene>